<protein>
    <recommendedName>
        <fullName evidence="8">GTP cyclohydrolase 1</fullName>
        <ecNumber evidence="8">3.5.4.16</ecNumber>
    </recommendedName>
    <alternativeName>
        <fullName evidence="8">GTP cyclohydrolase I</fullName>
        <shortName evidence="8">GTP-CH-I</shortName>
    </alternativeName>
</protein>
<organism evidence="10 11">
    <name type="scientific">Candidatus Bandiella euplotis</name>
    <dbReference type="NCBI Taxonomy" id="1664265"/>
    <lineage>
        <taxon>Bacteria</taxon>
        <taxon>Pseudomonadati</taxon>
        <taxon>Pseudomonadota</taxon>
        <taxon>Alphaproteobacteria</taxon>
        <taxon>Rickettsiales</taxon>
        <taxon>Candidatus Midichloriaceae</taxon>
        <taxon>Candidatus Bandiella</taxon>
    </lineage>
</organism>
<feature type="domain" description="GTP cyclohydrolase I" evidence="9">
    <location>
        <begin position="22"/>
        <end position="198"/>
    </location>
</feature>
<evidence type="ECO:0000256" key="1">
    <source>
        <dbReference type="ARBA" id="ARBA00001052"/>
    </source>
</evidence>
<dbReference type="InterPro" id="IPR043134">
    <property type="entry name" value="GTP-CH-I_N"/>
</dbReference>
<dbReference type="Pfam" id="PF01227">
    <property type="entry name" value="GTP_cyclohydroI"/>
    <property type="match status" value="1"/>
</dbReference>
<keyword evidence="11" id="KW-1185">Reference proteome</keyword>
<keyword evidence="8" id="KW-0862">Zinc</keyword>
<evidence type="ECO:0000313" key="10">
    <source>
        <dbReference type="EMBL" id="WPX97277.1"/>
    </source>
</evidence>
<feature type="binding site" evidence="8">
    <location>
        <position position="94"/>
    </location>
    <ligand>
        <name>Zn(2+)</name>
        <dbReference type="ChEBI" id="CHEBI:29105"/>
    </ligand>
</feature>
<evidence type="ECO:0000256" key="5">
    <source>
        <dbReference type="ARBA" id="ARBA00022563"/>
    </source>
</evidence>
<dbReference type="PANTHER" id="PTHR11109:SF7">
    <property type="entry name" value="GTP CYCLOHYDROLASE 1"/>
    <property type="match status" value="1"/>
</dbReference>
<keyword evidence="7 8" id="KW-0342">GTP-binding</keyword>
<feature type="binding site" evidence="8">
    <location>
        <position position="91"/>
    </location>
    <ligand>
        <name>Zn(2+)</name>
        <dbReference type="ChEBI" id="CHEBI:29105"/>
    </ligand>
</feature>
<comment type="catalytic activity">
    <reaction evidence="1 8">
        <text>GTP + H2O = 7,8-dihydroneopterin 3'-triphosphate + formate + H(+)</text>
        <dbReference type="Rhea" id="RHEA:17473"/>
        <dbReference type="ChEBI" id="CHEBI:15377"/>
        <dbReference type="ChEBI" id="CHEBI:15378"/>
        <dbReference type="ChEBI" id="CHEBI:15740"/>
        <dbReference type="ChEBI" id="CHEBI:37565"/>
        <dbReference type="ChEBI" id="CHEBI:58462"/>
        <dbReference type="EC" id="3.5.4.16"/>
    </reaction>
</comment>
<evidence type="ECO:0000313" key="11">
    <source>
        <dbReference type="Proteomes" id="UP001327219"/>
    </source>
</evidence>
<dbReference type="InterPro" id="IPR020602">
    <property type="entry name" value="GTP_CycHdrlase_I_dom"/>
</dbReference>
<evidence type="ECO:0000259" key="9">
    <source>
        <dbReference type="Pfam" id="PF01227"/>
    </source>
</evidence>
<dbReference type="EC" id="3.5.4.16" evidence="8"/>
<dbReference type="Gene3D" id="3.30.1130.10">
    <property type="match status" value="1"/>
</dbReference>
<accession>A0ABZ0UP02</accession>
<gene>
    <name evidence="8" type="primary">folE</name>
    <name evidence="10" type="ORF">Bandiella_01424</name>
</gene>
<evidence type="ECO:0000256" key="6">
    <source>
        <dbReference type="ARBA" id="ARBA00022801"/>
    </source>
</evidence>
<keyword evidence="5 8" id="KW-0554">One-carbon metabolism</keyword>
<proteinExistence type="inferred from homology"/>
<comment type="subunit">
    <text evidence="8">Homopolymer.</text>
</comment>
<dbReference type="PROSITE" id="PS00859">
    <property type="entry name" value="GTP_CYCLOHYDROL_1_1"/>
    <property type="match status" value="1"/>
</dbReference>
<evidence type="ECO:0000256" key="7">
    <source>
        <dbReference type="ARBA" id="ARBA00023134"/>
    </source>
</evidence>
<feature type="binding site" evidence="8">
    <location>
        <position position="162"/>
    </location>
    <ligand>
        <name>Zn(2+)</name>
        <dbReference type="ChEBI" id="CHEBI:29105"/>
    </ligand>
</feature>
<dbReference type="InterPro" id="IPR043133">
    <property type="entry name" value="GTP-CH-I_C/QueF"/>
</dbReference>
<keyword evidence="8" id="KW-0547">Nucleotide-binding</keyword>
<dbReference type="NCBIfam" id="NF006826">
    <property type="entry name" value="PRK09347.1-3"/>
    <property type="match status" value="1"/>
</dbReference>
<dbReference type="Proteomes" id="UP001327219">
    <property type="component" value="Chromosome"/>
</dbReference>
<dbReference type="NCBIfam" id="NF006825">
    <property type="entry name" value="PRK09347.1-2"/>
    <property type="match status" value="1"/>
</dbReference>
<dbReference type="Gene3D" id="1.10.286.10">
    <property type="match status" value="1"/>
</dbReference>
<reference evidence="10 11" key="1">
    <citation type="submission" date="2022-11" db="EMBL/GenBank/DDBJ databases">
        <title>Host association and intracellularity evolved multiple times independently in the Rickettsiales.</title>
        <authorList>
            <person name="Castelli M."/>
            <person name="Nardi T."/>
            <person name="Gammuto L."/>
            <person name="Bellinzona G."/>
            <person name="Sabaneyeva E."/>
            <person name="Potekhin A."/>
            <person name="Serra V."/>
            <person name="Petroni G."/>
            <person name="Sassera D."/>
        </authorList>
    </citation>
    <scope>NUCLEOTIDE SEQUENCE [LARGE SCALE GENOMIC DNA]</scope>
    <source>
        <strain evidence="10 11">NDG2</strain>
    </source>
</reference>
<comment type="similarity">
    <text evidence="3 8">Belongs to the GTP cyclohydrolase I family.</text>
</comment>
<dbReference type="SUPFAM" id="SSF55620">
    <property type="entry name" value="Tetrahydrobiopterin biosynthesis enzymes-like"/>
    <property type="match status" value="1"/>
</dbReference>
<dbReference type="InterPro" id="IPR001474">
    <property type="entry name" value="GTP_CycHdrlase_I"/>
</dbReference>
<dbReference type="RefSeq" id="WP_323732838.1">
    <property type="nucleotide sequence ID" value="NZ_CP110820.1"/>
</dbReference>
<dbReference type="InterPro" id="IPR018234">
    <property type="entry name" value="GTP_CycHdrlase_I_CS"/>
</dbReference>
<dbReference type="HAMAP" id="MF_00223">
    <property type="entry name" value="FolE"/>
    <property type="match status" value="1"/>
</dbReference>
<comment type="subunit">
    <text evidence="4">Toroid-shaped homodecamer, composed of two pentamers of five dimers.</text>
</comment>
<evidence type="ECO:0000256" key="3">
    <source>
        <dbReference type="ARBA" id="ARBA00008085"/>
    </source>
</evidence>
<dbReference type="PROSITE" id="PS00860">
    <property type="entry name" value="GTP_CYCLOHYDROL_1_2"/>
    <property type="match status" value="1"/>
</dbReference>
<dbReference type="PANTHER" id="PTHR11109">
    <property type="entry name" value="GTP CYCLOHYDROLASE I"/>
    <property type="match status" value="1"/>
</dbReference>
<dbReference type="EMBL" id="CP110820">
    <property type="protein sequence ID" value="WPX97277.1"/>
    <property type="molecule type" value="Genomic_DNA"/>
</dbReference>
<evidence type="ECO:0000256" key="2">
    <source>
        <dbReference type="ARBA" id="ARBA00005080"/>
    </source>
</evidence>
<comment type="pathway">
    <text evidence="2 8">Cofactor biosynthesis; 7,8-dihydroneopterin triphosphate biosynthesis; 7,8-dihydroneopterin triphosphate from GTP: step 1/1.</text>
</comment>
<keyword evidence="6 8" id="KW-0378">Hydrolase</keyword>
<keyword evidence="8" id="KW-0479">Metal-binding</keyword>
<dbReference type="NCBIfam" id="TIGR00063">
    <property type="entry name" value="folE"/>
    <property type="match status" value="1"/>
</dbReference>
<name>A0ABZ0UP02_9RICK</name>
<sequence length="200" mass="22632">MQNKLSVTDNMGKVVSEKEAIEAIRTILQWIGEDPEREGLAETPQRVIESFKEYFSGYAKDPIQVLKKTFTETSGYQDIVLLKDIEINSHCEHHMAPINGVAHIAYYPNDKVIGISKLARVVDIYSKRLQIQERLTAEIAHAINLVLKPKGVAVQLEATHSCINTRGVAQKDAKMKTYSLLGCFRQDAEISKRFFQLIKD</sequence>
<evidence type="ECO:0000256" key="8">
    <source>
        <dbReference type="HAMAP-Rule" id="MF_00223"/>
    </source>
</evidence>
<evidence type="ECO:0000256" key="4">
    <source>
        <dbReference type="ARBA" id="ARBA00011857"/>
    </source>
</evidence>